<evidence type="ECO:0000313" key="2">
    <source>
        <dbReference type="EMBL" id="OQV17803.1"/>
    </source>
</evidence>
<comment type="caution">
    <text evidence="2">The sequence shown here is derived from an EMBL/GenBank/DDBJ whole genome shotgun (WGS) entry which is preliminary data.</text>
</comment>
<feature type="compositionally biased region" description="Gly residues" evidence="1">
    <location>
        <begin position="97"/>
        <end position="117"/>
    </location>
</feature>
<feature type="compositionally biased region" description="Polar residues" evidence="1">
    <location>
        <begin position="7"/>
        <end position="25"/>
    </location>
</feature>
<proteinExistence type="predicted"/>
<feature type="region of interest" description="Disordered" evidence="1">
    <location>
        <begin position="1"/>
        <end position="25"/>
    </location>
</feature>
<evidence type="ECO:0000313" key="3">
    <source>
        <dbReference type="Proteomes" id="UP000192578"/>
    </source>
</evidence>
<dbReference type="EMBL" id="MTYJ01000056">
    <property type="protein sequence ID" value="OQV17803.1"/>
    <property type="molecule type" value="Genomic_DNA"/>
</dbReference>
<feature type="region of interest" description="Disordered" evidence="1">
    <location>
        <begin position="57"/>
        <end position="117"/>
    </location>
</feature>
<accession>A0A1W0WRM3</accession>
<sequence>MWYANGLNDNHATRDFSSPARTSSSTQLLALSGAKVFISDIQTGYLCSPNYPTHRRLLLRSSSDSGGSGGSGGSSDSSDSGGRSGNGGSSGNSDSGSSGGGGGSGGRGGSGGYHFIV</sequence>
<keyword evidence="3" id="KW-1185">Reference proteome</keyword>
<protein>
    <submittedName>
        <fullName evidence="2">Uncharacterized protein</fullName>
    </submittedName>
</protein>
<name>A0A1W0WRM3_HYPEX</name>
<reference evidence="3" key="1">
    <citation type="submission" date="2017-01" db="EMBL/GenBank/DDBJ databases">
        <title>Comparative genomics of anhydrobiosis in the tardigrade Hypsibius dujardini.</title>
        <authorList>
            <person name="Yoshida Y."/>
            <person name="Koutsovoulos G."/>
            <person name="Laetsch D."/>
            <person name="Stevens L."/>
            <person name="Kumar S."/>
            <person name="Horikawa D."/>
            <person name="Ishino K."/>
            <person name="Komine S."/>
            <person name="Tomita M."/>
            <person name="Blaxter M."/>
            <person name="Arakawa K."/>
        </authorList>
    </citation>
    <scope>NUCLEOTIDE SEQUENCE [LARGE SCALE GENOMIC DNA]</scope>
    <source>
        <strain evidence="3">Z151</strain>
    </source>
</reference>
<evidence type="ECO:0000256" key="1">
    <source>
        <dbReference type="SAM" id="MobiDB-lite"/>
    </source>
</evidence>
<organism evidence="2 3">
    <name type="scientific">Hypsibius exemplaris</name>
    <name type="common">Freshwater tardigrade</name>
    <dbReference type="NCBI Taxonomy" id="2072580"/>
    <lineage>
        <taxon>Eukaryota</taxon>
        <taxon>Metazoa</taxon>
        <taxon>Ecdysozoa</taxon>
        <taxon>Tardigrada</taxon>
        <taxon>Eutardigrada</taxon>
        <taxon>Parachela</taxon>
        <taxon>Hypsibioidea</taxon>
        <taxon>Hypsibiidae</taxon>
        <taxon>Hypsibius</taxon>
    </lineage>
</organism>
<dbReference type="Proteomes" id="UP000192578">
    <property type="component" value="Unassembled WGS sequence"/>
</dbReference>
<dbReference type="AlphaFoldDB" id="A0A1W0WRM3"/>
<gene>
    <name evidence="2" type="ORF">BV898_08099</name>
</gene>